<feature type="active site" description="Proton acceptor" evidence="10">
    <location>
        <position position="69"/>
    </location>
</feature>
<dbReference type="GO" id="GO:0005576">
    <property type="term" value="C:extracellular region"/>
    <property type="evidence" value="ECO:0007669"/>
    <property type="project" value="UniProtKB-SubCell"/>
</dbReference>
<evidence type="ECO:0000256" key="10">
    <source>
        <dbReference type="PIRSR" id="PIRSR600823-1"/>
    </source>
</evidence>
<keyword evidence="15" id="KW-0964">Secreted</keyword>
<keyword evidence="8 12" id="KW-0408">Iron</keyword>
<evidence type="ECO:0000256" key="7">
    <source>
        <dbReference type="ARBA" id="ARBA00023002"/>
    </source>
</evidence>
<dbReference type="Gene3D" id="1.10.520.10">
    <property type="match status" value="1"/>
</dbReference>
<evidence type="ECO:0000313" key="18">
    <source>
        <dbReference type="Proteomes" id="UP001157006"/>
    </source>
</evidence>
<dbReference type="GO" id="GO:0042744">
    <property type="term" value="P:hydrogen peroxide catabolic process"/>
    <property type="evidence" value="ECO:0007669"/>
    <property type="project" value="UniProtKB-KW"/>
</dbReference>
<name>A0AAV1AN34_VICFA</name>
<feature type="disulfide bond" evidence="14">
    <location>
        <begin position="203"/>
        <end position="231"/>
    </location>
</feature>
<dbReference type="Gene3D" id="1.10.420.10">
    <property type="entry name" value="Peroxidase, domain 2"/>
    <property type="match status" value="1"/>
</dbReference>
<feature type="binding site" evidence="12">
    <location>
        <position position="246"/>
    </location>
    <ligand>
        <name>Ca(2+)</name>
        <dbReference type="ChEBI" id="CHEBI:29108"/>
        <label>2</label>
    </ligand>
</feature>
<evidence type="ECO:0000256" key="2">
    <source>
        <dbReference type="ARBA" id="ARBA00012313"/>
    </source>
</evidence>
<feature type="binding site" evidence="12">
    <location>
        <position position="253"/>
    </location>
    <ligand>
        <name>Ca(2+)</name>
        <dbReference type="ChEBI" id="CHEBI:29108"/>
        <label>2</label>
    </ligand>
</feature>
<keyword evidence="6 15" id="KW-0732">Signal</keyword>
<dbReference type="CDD" id="cd00693">
    <property type="entry name" value="secretory_peroxidase"/>
    <property type="match status" value="1"/>
</dbReference>
<dbReference type="PANTHER" id="PTHR31517">
    <property type="match status" value="1"/>
</dbReference>
<evidence type="ECO:0000256" key="13">
    <source>
        <dbReference type="PIRSR" id="PIRSR600823-4"/>
    </source>
</evidence>
<comment type="cofactor">
    <cofactor evidence="12 15">
        <name>Ca(2+)</name>
        <dbReference type="ChEBI" id="CHEBI:29108"/>
    </cofactor>
    <text evidence="12 15">Binds 2 calcium ions per subunit.</text>
</comment>
<feature type="domain" description="Plant heme peroxidase family profile" evidence="16">
    <location>
        <begin position="28"/>
        <end position="325"/>
    </location>
</feature>
<organism evidence="17 18">
    <name type="scientific">Vicia faba</name>
    <name type="common">Broad bean</name>
    <name type="synonym">Faba vulgaris</name>
    <dbReference type="NCBI Taxonomy" id="3906"/>
    <lineage>
        <taxon>Eukaryota</taxon>
        <taxon>Viridiplantae</taxon>
        <taxon>Streptophyta</taxon>
        <taxon>Embryophyta</taxon>
        <taxon>Tracheophyta</taxon>
        <taxon>Spermatophyta</taxon>
        <taxon>Magnoliopsida</taxon>
        <taxon>eudicotyledons</taxon>
        <taxon>Gunneridae</taxon>
        <taxon>Pentapetalae</taxon>
        <taxon>rosids</taxon>
        <taxon>fabids</taxon>
        <taxon>Fabales</taxon>
        <taxon>Fabaceae</taxon>
        <taxon>Papilionoideae</taxon>
        <taxon>50 kb inversion clade</taxon>
        <taxon>NPAAA clade</taxon>
        <taxon>Hologalegina</taxon>
        <taxon>IRL clade</taxon>
        <taxon>Fabeae</taxon>
        <taxon>Vicia</taxon>
    </lineage>
</organism>
<protein>
    <recommendedName>
        <fullName evidence="2 15">Peroxidase</fullName>
        <ecNumber evidence="2 15">1.11.1.7</ecNumber>
    </recommendedName>
</protein>
<comment type="subcellular location">
    <subcellularLocation>
        <location evidence="15">Secreted</location>
    </subcellularLocation>
</comment>
<evidence type="ECO:0000313" key="17">
    <source>
        <dbReference type="EMBL" id="CAI8611711.1"/>
    </source>
</evidence>
<feature type="binding site" evidence="12">
    <location>
        <position position="248"/>
    </location>
    <ligand>
        <name>Ca(2+)</name>
        <dbReference type="ChEBI" id="CHEBI:29108"/>
        <label>2</label>
    </ligand>
</feature>
<feature type="disulfide bond" evidence="14">
    <location>
        <begin position="38"/>
        <end position="118"/>
    </location>
</feature>
<comment type="catalytic activity">
    <reaction evidence="1 15">
        <text>2 a phenolic donor + H2O2 = 2 a phenolic radical donor + 2 H2O</text>
        <dbReference type="Rhea" id="RHEA:56136"/>
        <dbReference type="ChEBI" id="CHEBI:15377"/>
        <dbReference type="ChEBI" id="CHEBI:16240"/>
        <dbReference type="ChEBI" id="CHEBI:139520"/>
        <dbReference type="ChEBI" id="CHEBI:139521"/>
        <dbReference type="EC" id="1.11.1.7"/>
    </reaction>
</comment>
<comment type="cofactor">
    <cofactor evidence="12 15">
        <name>heme b</name>
        <dbReference type="ChEBI" id="CHEBI:60344"/>
    </cofactor>
    <text evidence="12 15">Binds 1 heme b (iron(II)-protoporphyrin IX) group per subunit.</text>
</comment>
<feature type="binding site" evidence="12">
    <location>
        <position position="92"/>
    </location>
    <ligand>
        <name>Ca(2+)</name>
        <dbReference type="ChEBI" id="CHEBI:29108"/>
        <label>1</label>
    </ligand>
</feature>
<feature type="disulfide bond" evidence="14">
    <location>
        <begin position="124"/>
        <end position="321"/>
    </location>
</feature>
<dbReference type="Proteomes" id="UP001157006">
    <property type="component" value="Chromosome 4"/>
</dbReference>
<dbReference type="Pfam" id="PF00141">
    <property type="entry name" value="peroxidase"/>
    <property type="match status" value="1"/>
</dbReference>
<dbReference type="PANTHER" id="PTHR31517:SF81">
    <property type="entry name" value="PEROXIDASE"/>
    <property type="match status" value="1"/>
</dbReference>
<feature type="chain" id="PRO_5043088887" description="Peroxidase" evidence="15">
    <location>
        <begin position="27"/>
        <end position="325"/>
    </location>
</feature>
<evidence type="ECO:0000256" key="12">
    <source>
        <dbReference type="PIRSR" id="PIRSR600823-3"/>
    </source>
</evidence>
<keyword evidence="12 15" id="KW-0106">Calcium</keyword>
<feature type="binding site" evidence="12">
    <location>
        <position position="77"/>
    </location>
    <ligand>
        <name>Ca(2+)</name>
        <dbReference type="ChEBI" id="CHEBI:29108"/>
        <label>1</label>
    </ligand>
</feature>
<evidence type="ECO:0000256" key="4">
    <source>
        <dbReference type="ARBA" id="ARBA00022617"/>
    </source>
</evidence>
<dbReference type="EMBL" id="OX451739">
    <property type="protein sequence ID" value="CAI8611711.1"/>
    <property type="molecule type" value="Genomic_DNA"/>
</dbReference>
<evidence type="ECO:0000256" key="1">
    <source>
        <dbReference type="ARBA" id="ARBA00000189"/>
    </source>
</evidence>
<feature type="binding site" evidence="12">
    <location>
        <position position="73"/>
    </location>
    <ligand>
        <name>Ca(2+)</name>
        <dbReference type="ChEBI" id="CHEBI:29108"/>
        <label>1</label>
    </ligand>
</feature>
<evidence type="ECO:0000256" key="8">
    <source>
        <dbReference type="ARBA" id="ARBA00023004"/>
    </source>
</evidence>
<feature type="binding site" evidence="12">
    <location>
        <position position="75"/>
    </location>
    <ligand>
        <name>Ca(2+)</name>
        <dbReference type="ChEBI" id="CHEBI:29108"/>
        <label>1</label>
    </ligand>
</feature>
<keyword evidence="4 15" id="KW-0349">Heme</keyword>
<feature type="binding site" evidence="12">
    <location>
        <position position="197"/>
    </location>
    <ligand>
        <name>Ca(2+)</name>
        <dbReference type="ChEBI" id="CHEBI:29108"/>
        <label>2</label>
    </ligand>
</feature>
<feature type="binding site" evidence="12">
    <location>
        <position position="79"/>
    </location>
    <ligand>
        <name>Ca(2+)</name>
        <dbReference type="ChEBI" id="CHEBI:29108"/>
        <label>1</label>
    </ligand>
</feature>
<evidence type="ECO:0000256" key="9">
    <source>
        <dbReference type="ARBA" id="ARBA00023157"/>
    </source>
</evidence>
<feature type="site" description="Transition state stabilizer" evidence="13">
    <location>
        <position position="65"/>
    </location>
</feature>
<dbReference type="GO" id="GO:0006979">
    <property type="term" value="P:response to oxidative stress"/>
    <property type="evidence" value="ECO:0007669"/>
    <property type="project" value="UniProtKB-UniRule"/>
</dbReference>
<dbReference type="InterPro" id="IPR002016">
    <property type="entry name" value="Haem_peroxidase"/>
</dbReference>
<dbReference type="PROSITE" id="PS50873">
    <property type="entry name" value="PEROXIDASE_4"/>
    <property type="match status" value="1"/>
</dbReference>
<dbReference type="InterPro" id="IPR010255">
    <property type="entry name" value="Haem_peroxidase_sf"/>
</dbReference>
<dbReference type="InterPro" id="IPR000823">
    <property type="entry name" value="Peroxidase_pln"/>
</dbReference>
<keyword evidence="5 12" id="KW-0479">Metal-binding</keyword>
<gene>
    <name evidence="17" type="ORF">VFH_IV243040</name>
</gene>
<proteinExistence type="inferred from homology"/>
<dbReference type="InterPro" id="IPR033905">
    <property type="entry name" value="Secretory_peroxidase"/>
</dbReference>
<evidence type="ECO:0000256" key="5">
    <source>
        <dbReference type="ARBA" id="ARBA00022723"/>
    </source>
</evidence>
<feature type="disulfide bond" evidence="14">
    <location>
        <begin position="71"/>
        <end position="76"/>
    </location>
</feature>
<sequence length="325" mass="35932">MEISLPLIKLATMVIIAMPLSFVVQGNQLSYNYYKNSCPNLESLIKKELVRLFLTDVTTPSAFLRLVFHDCQVQGCDASILLDTNNATHGSEMTSSRNFGIKHRETIGYIKSIVEEECPGQVSCADILILAAKVSVSLSGGPFIQVPLGRKDSTTSSPKEADAKLPSPTITVDEFIAIFKSKGMSIQESVSILGAHTLGVGHCLNIVGSLYNQEIRDNMNLKFKTLLTLLCPTESPLTNLTVVPIDMTPILFDNQYYRHILMGKALFGIDSSISRDPRTAPFVTRFAKDKRYFFETFSSAFVKLSSANVLTDMQGEVRRKCNQVN</sequence>
<reference evidence="17 18" key="1">
    <citation type="submission" date="2023-01" db="EMBL/GenBank/DDBJ databases">
        <authorList>
            <person name="Kreplak J."/>
        </authorList>
    </citation>
    <scope>NUCLEOTIDE SEQUENCE [LARGE SCALE GENOMIC DNA]</scope>
</reference>
<evidence type="ECO:0000256" key="11">
    <source>
        <dbReference type="PIRSR" id="PIRSR600823-2"/>
    </source>
</evidence>
<keyword evidence="7 15" id="KW-0560">Oxidoreductase</keyword>
<keyword evidence="3 15" id="KW-0575">Peroxidase</keyword>
<keyword evidence="9 14" id="KW-1015">Disulfide bond</keyword>
<dbReference type="AlphaFoldDB" id="A0AAV1AN34"/>
<evidence type="ECO:0000256" key="3">
    <source>
        <dbReference type="ARBA" id="ARBA00022559"/>
    </source>
</evidence>
<feature type="binding site" description="axial binding residue" evidence="12">
    <location>
        <position position="196"/>
    </location>
    <ligand>
        <name>heme b</name>
        <dbReference type="ChEBI" id="CHEBI:60344"/>
    </ligand>
    <ligandPart>
        <name>Fe</name>
        <dbReference type="ChEBI" id="CHEBI:18248"/>
    </ligandPart>
</feature>
<dbReference type="PRINTS" id="PR00461">
    <property type="entry name" value="PLPEROXIDASE"/>
</dbReference>
<dbReference type="GO" id="GO:0020037">
    <property type="term" value="F:heme binding"/>
    <property type="evidence" value="ECO:0007669"/>
    <property type="project" value="UniProtKB-UniRule"/>
</dbReference>
<keyword evidence="15" id="KW-0376">Hydrogen peroxide</keyword>
<accession>A0AAV1AN34</accession>
<dbReference type="PRINTS" id="PR00458">
    <property type="entry name" value="PEROXIDASE"/>
</dbReference>
<feature type="binding site" evidence="11">
    <location>
        <position position="166"/>
    </location>
    <ligand>
        <name>substrate</name>
    </ligand>
</feature>
<dbReference type="FunFam" id="1.10.420.10:FF:000007">
    <property type="entry name" value="Peroxidase"/>
    <property type="match status" value="1"/>
</dbReference>
<evidence type="ECO:0000256" key="14">
    <source>
        <dbReference type="PIRSR" id="PIRSR600823-5"/>
    </source>
</evidence>
<comment type="similarity">
    <text evidence="15">Belongs to the peroxidase family. Classical plant (class III) peroxidase subfamily.</text>
</comment>
<dbReference type="EC" id="1.11.1.7" evidence="2 15"/>
<evidence type="ECO:0000259" key="16">
    <source>
        <dbReference type="PROSITE" id="PS50873"/>
    </source>
</evidence>
<keyword evidence="18" id="KW-1185">Reference proteome</keyword>
<comment type="function">
    <text evidence="15">Removal of H(2)O(2), oxidation of toxic reductants, biosynthesis and degradation of lignin, suberization, auxin catabolism, response to environmental stresses such as wounding, pathogen attack and oxidative stress.</text>
</comment>
<feature type="binding site" evidence="12">
    <location>
        <position position="70"/>
    </location>
    <ligand>
        <name>Ca(2+)</name>
        <dbReference type="ChEBI" id="CHEBI:29108"/>
        <label>1</label>
    </ligand>
</feature>
<feature type="signal peptide" evidence="15">
    <location>
        <begin position="1"/>
        <end position="26"/>
    </location>
</feature>
<evidence type="ECO:0000256" key="15">
    <source>
        <dbReference type="RuleBase" id="RU362060"/>
    </source>
</evidence>
<dbReference type="GO" id="GO:0140825">
    <property type="term" value="F:lactoperoxidase activity"/>
    <property type="evidence" value="ECO:0007669"/>
    <property type="project" value="UniProtKB-EC"/>
</dbReference>
<evidence type="ECO:0000256" key="6">
    <source>
        <dbReference type="ARBA" id="ARBA00022729"/>
    </source>
</evidence>
<dbReference type="SUPFAM" id="SSF48113">
    <property type="entry name" value="Heme-dependent peroxidases"/>
    <property type="match status" value="1"/>
</dbReference>
<dbReference type="GO" id="GO:0046872">
    <property type="term" value="F:metal ion binding"/>
    <property type="evidence" value="ECO:0007669"/>
    <property type="project" value="UniProtKB-UniRule"/>
</dbReference>